<evidence type="ECO:0000313" key="2">
    <source>
        <dbReference type="EMBL" id="KAJ7650077.1"/>
    </source>
</evidence>
<name>A0AAD7CKY9_9AGAR</name>
<comment type="caution">
    <text evidence="2">The sequence shown here is derived from an EMBL/GenBank/DDBJ whole genome shotgun (WGS) entry which is preliminary data.</text>
</comment>
<keyword evidence="3" id="KW-1185">Reference proteome</keyword>
<dbReference type="Proteomes" id="UP001221142">
    <property type="component" value="Unassembled WGS sequence"/>
</dbReference>
<gene>
    <name evidence="2" type="ORF">FB45DRAFT_8982</name>
</gene>
<keyword evidence="1" id="KW-0732">Signal</keyword>
<dbReference type="EMBL" id="JARKIF010000001">
    <property type="protein sequence ID" value="KAJ7650077.1"/>
    <property type="molecule type" value="Genomic_DNA"/>
</dbReference>
<organism evidence="2 3">
    <name type="scientific">Roridomyces roridus</name>
    <dbReference type="NCBI Taxonomy" id="1738132"/>
    <lineage>
        <taxon>Eukaryota</taxon>
        <taxon>Fungi</taxon>
        <taxon>Dikarya</taxon>
        <taxon>Basidiomycota</taxon>
        <taxon>Agaricomycotina</taxon>
        <taxon>Agaricomycetes</taxon>
        <taxon>Agaricomycetidae</taxon>
        <taxon>Agaricales</taxon>
        <taxon>Marasmiineae</taxon>
        <taxon>Mycenaceae</taxon>
        <taxon>Roridomyces</taxon>
    </lineage>
</organism>
<proteinExistence type="predicted"/>
<reference evidence="2" key="1">
    <citation type="submission" date="2023-03" db="EMBL/GenBank/DDBJ databases">
        <title>Massive genome expansion in bonnet fungi (Mycena s.s.) driven by repeated elements and novel gene families across ecological guilds.</title>
        <authorList>
            <consortium name="Lawrence Berkeley National Laboratory"/>
            <person name="Harder C.B."/>
            <person name="Miyauchi S."/>
            <person name="Viragh M."/>
            <person name="Kuo A."/>
            <person name="Thoen E."/>
            <person name="Andreopoulos B."/>
            <person name="Lu D."/>
            <person name="Skrede I."/>
            <person name="Drula E."/>
            <person name="Henrissat B."/>
            <person name="Morin E."/>
            <person name="Kohler A."/>
            <person name="Barry K."/>
            <person name="LaButti K."/>
            <person name="Morin E."/>
            <person name="Salamov A."/>
            <person name="Lipzen A."/>
            <person name="Mereny Z."/>
            <person name="Hegedus B."/>
            <person name="Baldrian P."/>
            <person name="Stursova M."/>
            <person name="Weitz H."/>
            <person name="Taylor A."/>
            <person name="Grigoriev I.V."/>
            <person name="Nagy L.G."/>
            <person name="Martin F."/>
            <person name="Kauserud H."/>
        </authorList>
    </citation>
    <scope>NUCLEOTIDE SEQUENCE</scope>
    <source>
        <strain evidence="2">9284</strain>
    </source>
</reference>
<accession>A0AAD7CKY9</accession>
<evidence type="ECO:0000313" key="3">
    <source>
        <dbReference type="Proteomes" id="UP001221142"/>
    </source>
</evidence>
<dbReference type="AlphaFoldDB" id="A0AAD7CKY9"/>
<evidence type="ECO:0000256" key="1">
    <source>
        <dbReference type="SAM" id="SignalP"/>
    </source>
</evidence>
<feature type="signal peptide" evidence="1">
    <location>
        <begin position="1"/>
        <end position="26"/>
    </location>
</feature>
<sequence>MVLVTFSPTFTGLVFTLAVPIPLLAASTPVSPLARSMTTTPLCAHQAMSDLSPDTQSTMDHATMCLQPTRLLGIADVQPSDTFLASIRTALSTGFEGVERELSFSLPPTVPFDRVLDKLDDENAEKQLHTLRITVEGPRLGIRQFMPNPAHEAAGSLLVELRSRLQVLGGDEHPELILVGSAHMPQRWHQGQRG</sequence>
<protein>
    <submittedName>
        <fullName evidence="2">Uncharacterized protein</fullName>
    </submittedName>
</protein>
<feature type="chain" id="PRO_5042129060" evidence="1">
    <location>
        <begin position="27"/>
        <end position="194"/>
    </location>
</feature>